<dbReference type="Proteomes" id="UP001500552">
    <property type="component" value="Unassembled WGS sequence"/>
</dbReference>
<reference evidence="2" key="1">
    <citation type="journal article" date="2019" name="Int. J. Syst. Evol. Microbiol.">
        <title>The Global Catalogue of Microorganisms (GCM) 10K type strain sequencing project: providing services to taxonomists for standard genome sequencing and annotation.</title>
        <authorList>
            <consortium name="The Broad Institute Genomics Platform"/>
            <consortium name="The Broad Institute Genome Sequencing Center for Infectious Disease"/>
            <person name="Wu L."/>
            <person name="Ma J."/>
        </authorList>
    </citation>
    <scope>NUCLEOTIDE SEQUENCE [LARGE SCALE GENOMIC DNA]</scope>
    <source>
        <strain evidence="2">JCM 17926</strain>
    </source>
</reference>
<evidence type="ECO:0000313" key="1">
    <source>
        <dbReference type="EMBL" id="GAA4435746.1"/>
    </source>
</evidence>
<accession>A0ABP8LSK1</accession>
<evidence type="ECO:0000313" key="2">
    <source>
        <dbReference type="Proteomes" id="UP001500552"/>
    </source>
</evidence>
<organism evidence="1 2">
    <name type="scientific">Pontibacter saemangeumensis</name>
    <dbReference type="NCBI Taxonomy" id="1084525"/>
    <lineage>
        <taxon>Bacteria</taxon>
        <taxon>Pseudomonadati</taxon>
        <taxon>Bacteroidota</taxon>
        <taxon>Cytophagia</taxon>
        <taxon>Cytophagales</taxon>
        <taxon>Hymenobacteraceae</taxon>
        <taxon>Pontibacter</taxon>
    </lineage>
</organism>
<dbReference type="RefSeq" id="WP_345159947.1">
    <property type="nucleotide sequence ID" value="NZ_BAABHC010000016.1"/>
</dbReference>
<sequence length="275" mass="31254">MSDFWRSLFGLNGETENRTVVGSPEGIDVKDVPYLRDSNKRLAALQELHHRYKGTPHAQKIQAVQERTKDIHVYLLERKRGHELELFHLQHTDHFLNTFTVIINAYQQQHAQAAALRRAAARAESVLRKVTPVAFRKDRKEVKAAHQKNREISQRAFEDVADAKAEVPALAVPQISINTYAKIVYLQEDISGGLLTNEIGFTSTQEEKAAFEDYVSERLGIESMAYVGNAMVYIPSHHSSQPAEMVPVIHWNGAPYALHLEDCRLFPVSTYRKGR</sequence>
<keyword evidence="2" id="KW-1185">Reference proteome</keyword>
<protein>
    <submittedName>
        <fullName evidence="1">Uncharacterized protein</fullName>
    </submittedName>
</protein>
<gene>
    <name evidence="1" type="ORF">GCM10023188_27980</name>
</gene>
<name>A0ABP8LSK1_9BACT</name>
<proteinExistence type="predicted"/>
<dbReference type="EMBL" id="BAABHC010000016">
    <property type="protein sequence ID" value="GAA4435746.1"/>
    <property type="molecule type" value="Genomic_DNA"/>
</dbReference>
<comment type="caution">
    <text evidence="1">The sequence shown here is derived from an EMBL/GenBank/DDBJ whole genome shotgun (WGS) entry which is preliminary data.</text>
</comment>